<sequence>MTVLLWVAPFSQLLLKGGGNGRLACKMGRPMDLDKITEETCQDKLGCIGFAKILLEVDTSQKLSKMIRMRTPFDKNSEQKPMEKPLEKSPVGVVLKPFEVERDGFTKVVCKGKGKVSISSNTNSHAMSTVQSNGLKAISGTKGELMIEEQALVEKGMDEDCEIGSEASNGEMTDQVIHCFMKDINDEDEFHASFVYVENDHMKRLELLDSVRSHKIGVRVFPWTIIDLEVNDLNQASLMFTWSGKPHGNNGVLKKLNRVMGLSDHRPSVMSFPKFCSFKLHPFKFLNYLVHTLEFKGIGQKAWACSTPRVPMFFVVSKLNAIDRDPNNREIHDLEVVFSSAIREALLNEERIDKVVSDSGVLLEHRDLVGTFLSFYKNLLGLAFPVANMEGLDDIFPN</sequence>
<reference evidence="2" key="1">
    <citation type="journal article" date="2023" name="G3 (Bethesda)">
        <title>Genome assembly and association tests identify interacting loci associated with vigor, precocity, and sex in interspecific pistachio rootstocks.</title>
        <authorList>
            <person name="Palmer W."/>
            <person name="Jacygrad E."/>
            <person name="Sagayaradj S."/>
            <person name="Cavanaugh K."/>
            <person name="Han R."/>
            <person name="Bertier L."/>
            <person name="Beede B."/>
            <person name="Kafkas S."/>
            <person name="Golino D."/>
            <person name="Preece J."/>
            <person name="Michelmore R."/>
        </authorList>
    </citation>
    <scope>NUCLEOTIDE SEQUENCE [LARGE SCALE GENOMIC DNA]</scope>
</reference>
<dbReference type="Proteomes" id="UP001163603">
    <property type="component" value="Chromosome 5"/>
</dbReference>
<accession>A0ACC0YRP3</accession>
<evidence type="ECO:0000313" key="1">
    <source>
        <dbReference type="EMBL" id="KAJ0040865.1"/>
    </source>
</evidence>
<name>A0ACC0YRP3_9ROSI</name>
<dbReference type="EMBL" id="CM047740">
    <property type="protein sequence ID" value="KAJ0040865.1"/>
    <property type="molecule type" value="Genomic_DNA"/>
</dbReference>
<protein>
    <submittedName>
        <fullName evidence="1">Uncharacterized protein</fullName>
    </submittedName>
</protein>
<gene>
    <name evidence="1" type="ORF">Pint_27911</name>
</gene>
<comment type="caution">
    <text evidence="1">The sequence shown here is derived from an EMBL/GenBank/DDBJ whole genome shotgun (WGS) entry which is preliminary data.</text>
</comment>
<evidence type="ECO:0000313" key="2">
    <source>
        <dbReference type="Proteomes" id="UP001163603"/>
    </source>
</evidence>
<organism evidence="1 2">
    <name type="scientific">Pistacia integerrima</name>
    <dbReference type="NCBI Taxonomy" id="434235"/>
    <lineage>
        <taxon>Eukaryota</taxon>
        <taxon>Viridiplantae</taxon>
        <taxon>Streptophyta</taxon>
        <taxon>Embryophyta</taxon>
        <taxon>Tracheophyta</taxon>
        <taxon>Spermatophyta</taxon>
        <taxon>Magnoliopsida</taxon>
        <taxon>eudicotyledons</taxon>
        <taxon>Gunneridae</taxon>
        <taxon>Pentapetalae</taxon>
        <taxon>rosids</taxon>
        <taxon>malvids</taxon>
        <taxon>Sapindales</taxon>
        <taxon>Anacardiaceae</taxon>
        <taxon>Pistacia</taxon>
    </lineage>
</organism>
<proteinExistence type="predicted"/>
<keyword evidence="2" id="KW-1185">Reference proteome</keyword>